<evidence type="ECO:0000313" key="1">
    <source>
        <dbReference type="EMBL" id="KPA81649.1"/>
    </source>
</evidence>
<keyword evidence="2" id="KW-1185">Reference proteome</keyword>
<dbReference type="OMA" id="QTEQACA"/>
<protein>
    <submittedName>
        <fullName evidence="1">Uncharacterized protein</fullName>
    </submittedName>
</protein>
<organism evidence="1 2">
    <name type="scientific">Leptomonas pyrrhocoris</name>
    <name type="common">Firebug parasite</name>
    <dbReference type="NCBI Taxonomy" id="157538"/>
    <lineage>
        <taxon>Eukaryota</taxon>
        <taxon>Discoba</taxon>
        <taxon>Euglenozoa</taxon>
        <taxon>Kinetoplastea</taxon>
        <taxon>Metakinetoplastina</taxon>
        <taxon>Trypanosomatida</taxon>
        <taxon>Trypanosomatidae</taxon>
        <taxon>Leishmaniinae</taxon>
        <taxon>Leptomonas</taxon>
    </lineage>
</organism>
<evidence type="ECO:0000313" key="2">
    <source>
        <dbReference type="Proteomes" id="UP000037923"/>
    </source>
</evidence>
<name>A0A0M9G3X4_LEPPY</name>
<proteinExistence type="predicted"/>
<dbReference type="RefSeq" id="XP_015660088.1">
    <property type="nucleotide sequence ID" value="XM_015801468.1"/>
</dbReference>
<sequence>MSWQDDCLVRLSAAAQDTQLTLQHLRCVSALLQSVIDGLSSVTAVSLCFPPTDPSPVSSNEQKGLLGIPTDSTVCAHNIELVSSHAVGTACIPADPFWRVWRASSAVDALFHRSGMSTSIRTFESTVTARLVHSHIPRLLEMQARVQRVGGVVEREGRRVLTEHKVGATRSQWTSDAVAVLAQATGAALRQVDDDEAKAKRAPTIDQPDTHCAASTLWANLEADFAAVAAPRLVESNAFSNSEKGAIREGRLRQQQQRVLQLFREIVTTVGADALPVCSSTNSSSVKPESTA</sequence>
<dbReference type="GeneID" id="26904261"/>
<dbReference type="AlphaFoldDB" id="A0A0M9G3X4"/>
<dbReference type="EMBL" id="LGTL01000006">
    <property type="protein sequence ID" value="KPA81649.1"/>
    <property type="molecule type" value="Genomic_DNA"/>
</dbReference>
<comment type="caution">
    <text evidence="1">The sequence shown here is derived from an EMBL/GenBank/DDBJ whole genome shotgun (WGS) entry which is preliminary data.</text>
</comment>
<reference evidence="1 2" key="1">
    <citation type="submission" date="2015-07" db="EMBL/GenBank/DDBJ databases">
        <title>High-quality genome of monoxenous trypanosomatid Leptomonas pyrrhocoris.</title>
        <authorList>
            <person name="Flegontov P."/>
            <person name="Butenko A."/>
            <person name="Firsov S."/>
            <person name="Vlcek C."/>
            <person name="Logacheva M.D."/>
            <person name="Field M."/>
            <person name="Filatov D."/>
            <person name="Flegontova O."/>
            <person name="Gerasimov E."/>
            <person name="Jackson A.P."/>
            <person name="Kelly S."/>
            <person name="Opperdoes F."/>
            <person name="O'Reilly A."/>
            <person name="Votypka J."/>
            <person name="Yurchenko V."/>
            <person name="Lukes J."/>
        </authorList>
    </citation>
    <scope>NUCLEOTIDE SEQUENCE [LARGE SCALE GENOMIC DNA]</scope>
    <source>
        <strain evidence="1">H10</strain>
    </source>
</reference>
<dbReference type="Proteomes" id="UP000037923">
    <property type="component" value="Unassembled WGS sequence"/>
</dbReference>
<dbReference type="VEuPathDB" id="TriTrypDB:LpyrH10_06_3400"/>
<dbReference type="OrthoDB" id="10503384at2759"/>
<gene>
    <name evidence="1" type="ORF">ABB37_03970</name>
</gene>
<accession>A0A0M9G3X4</accession>